<dbReference type="InterPro" id="IPR036259">
    <property type="entry name" value="MFS_trans_sf"/>
</dbReference>
<comment type="subcellular location">
    <subcellularLocation>
        <location evidence="1">Membrane</location>
        <topology evidence="1">Multi-pass membrane protein</topology>
    </subcellularLocation>
</comment>
<evidence type="ECO:0000313" key="9">
    <source>
        <dbReference type="EMBL" id="KAK6620489.1"/>
    </source>
</evidence>
<feature type="transmembrane region" description="Helical" evidence="7">
    <location>
        <begin position="658"/>
        <end position="678"/>
    </location>
</feature>
<feature type="transmembrane region" description="Helical" evidence="7">
    <location>
        <begin position="373"/>
        <end position="391"/>
    </location>
</feature>
<gene>
    <name evidence="10" type="ORF">RUM43_014311</name>
    <name evidence="9" type="ORF">RUM44_006891</name>
</gene>
<protein>
    <recommendedName>
        <fullName evidence="8">Major facilitator superfamily associated domain-containing protein</fullName>
    </recommendedName>
</protein>
<dbReference type="EMBL" id="JAWJWE010000009">
    <property type="protein sequence ID" value="KAK6631214.1"/>
    <property type="molecule type" value="Genomic_DNA"/>
</dbReference>
<evidence type="ECO:0000256" key="1">
    <source>
        <dbReference type="ARBA" id="ARBA00004141"/>
    </source>
</evidence>
<dbReference type="GO" id="GO:0016020">
    <property type="term" value="C:membrane"/>
    <property type="evidence" value="ECO:0007669"/>
    <property type="project" value="UniProtKB-SubCell"/>
</dbReference>
<comment type="similarity">
    <text evidence="2">Belongs to the major facilitator superfamily. MFSD6 family.</text>
</comment>
<evidence type="ECO:0000259" key="8">
    <source>
        <dbReference type="Pfam" id="PF12832"/>
    </source>
</evidence>
<feature type="transmembrane region" description="Helical" evidence="7">
    <location>
        <begin position="435"/>
        <end position="457"/>
    </location>
</feature>
<feature type="transmembrane region" description="Helical" evidence="7">
    <location>
        <begin position="477"/>
        <end position="498"/>
    </location>
</feature>
<evidence type="ECO:0000313" key="10">
    <source>
        <dbReference type="EMBL" id="KAK6631214.1"/>
    </source>
</evidence>
<feature type="transmembrane region" description="Helical" evidence="7">
    <location>
        <begin position="533"/>
        <end position="552"/>
    </location>
</feature>
<dbReference type="EMBL" id="JAWJWF010000048">
    <property type="protein sequence ID" value="KAK6620489.1"/>
    <property type="molecule type" value="Genomic_DNA"/>
</dbReference>
<keyword evidence="11" id="KW-1185">Reference proteome</keyword>
<dbReference type="SUPFAM" id="SSF103473">
    <property type="entry name" value="MFS general substrate transporter"/>
    <property type="match status" value="2"/>
</dbReference>
<evidence type="ECO:0000256" key="4">
    <source>
        <dbReference type="ARBA" id="ARBA00022989"/>
    </source>
</evidence>
<evidence type="ECO:0000256" key="5">
    <source>
        <dbReference type="ARBA" id="ARBA00023136"/>
    </source>
</evidence>
<dbReference type="InterPro" id="IPR051717">
    <property type="entry name" value="MFS_MFSD6"/>
</dbReference>
<sequence>MEAMSVEKISLNSFRAFLFFFFGGAGCLLPFISLHLKSTGLDTDEIRLISYVSPLVASLGPIVIGPLVDYFSGKRKSDVRKSTIRDTYIRTFLSVTILLSAVFYCLLLSVASVENVNLRQPEASFVCNEHGASLVQTKCHDLGCFQYMNVETGMATLQNCKFNCNLPPHYGYLDRPYQDAEVGGGQDGASKSTTTTPRTSPRMQSLRPEVDISNLDDFFGSEPNDDYDDGDAGSGEDSEFNWSKRTRRRRDAQRETGFLLEENPHICHDKLIRGKSSRTCFVFTPNSAAFNVSVQVKPFHEDGHHCSYSLGSNFSCRIPGGLEKPNEFCKVVCELEKVYSAGNVLLNSQCSQIQNDPSYTFWSYLTFRSFGDLFFAASVALILGATIMVAGNHAGREFVLPTLSYGLMATIVGYIHSDDMSPLHLDNIPNFSLGIVGFGIFLVVALLILIFASNICVGPPDWWKTNRNARLRQKAEFFAVLLVLLILGMLWGPIYFQAPWHIPSASGLELYVGCAAAVGALFSLPFVWKAYKIVDYCGYSNLLIAAFTIYILRYTGLLFIENPWVLSIIGCMEAFTLCLMLFSAVYYIRHLVPKRLLFTSQALGVAAHFCLGGGLGCLVSTLLSPSDLYLEANPRNITSLEVDLKNVLTKDEFRAPYHVIYCVGAVTAAVAAVVYFFLYHCCLKKRCFAPLYRNDHNGVAAQDPGEKGMYTPLRVIRNGKQMKDEVAT</sequence>
<keyword evidence="5 7" id="KW-0472">Membrane</keyword>
<feature type="transmembrane region" description="Helical" evidence="7">
    <location>
        <begin position="600"/>
        <end position="623"/>
    </location>
</feature>
<feature type="transmembrane region" description="Helical" evidence="7">
    <location>
        <begin position="398"/>
        <end position="415"/>
    </location>
</feature>
<dbReference type="Proteomes" id="UP001359485">
    <property type="component" value="Unassembled WGS sequence"/>
</dbReference>
<feature type="region of interest" description="Disordered" evidence="6">
    <location>
        <begin position="177"/>
        <end position="247"/>
    </location>
</feature>
<dbReference type="Gene3D" id="1.20.1250.20">
    <property type="entry name" value="MFS general substrate transporter like domains"/>
    <property type="match status" value="1"/>
</dbReference>
<evidence type="ECO:0000313" key="12">
    <source>
        <dbReference type="Proteomes" id="UP001372834"/>
    </source>
</evidence>
<organism evidence="10 12">
    <name type="scientific">Polyplax serrata</name>
    <name type="common">Common mouse louse</name>
    <dbReference type="NCBI Taxonomy" id="468196"/>
    <lineage>
        <taxon>Eukaryota</taxon>
        <taxon>Metazoa</taxon>
        <taxon>Ecdysozoa</taxon>
        <taxon>Arthropoda</taxon>
        <taxon>Hexapoda</taxon>
        <taxon>Insecta</taxon>
        <taxon>Pterygota</taxon>
        <taxon>Neoptera</taxon>
        <taxon>Paraneoptera</taxon>
        <taxon>Psocodea</taxon>
        <taxon>Troctomorpha</taxon>
        <taxon>Phthiraptera</taxon>
        <taxon>Anoplura</taxon>
        <taxon>Polyplacidae</taxon>
        <taxon>Polyplax</taxon>
    </lineage>
</organism>
<feature type="transmembrane region" description="Helical" evidence="7">
    <location>
        <begin position="92"/>
        <end position="111"/>
    </location>
</feature>
<dbReference type="InterPro" id="IPR024989">
    <property type="entry name" value="MFS_assoc_dom"/>
</dbReference>
<dbReference type="PANTHER" id="PTHR16172">
    <property type="entry name" value="MAJOR FACILITATOR SUPERFAMILY DOMAIN-CONTAINING PROTEIN 6-LIKE"/>
    <property type="match status" value="1"/>
</dbReference>
<evidence type="ECO:0000313" key="11">
    <source>
        <dbReference type="Proteomes" id="UP001359485"/>
    </source>
</evidence>
<proteinExistence type="inferred from homology"/>
<feature type="compositionally biased region" description="Acidic residues" evidence="6">
    <location>
        <begin position="223"/>
        <end position="239"/>
    </location>
</feature>
<reference evidence="10 12" key="1">
    <citation type="submission" date="2023-10" db="EMBL/GenBank/DDBJ databases">
        <title>Genomes of two closely related lineages of the louse Polyplax serrata with different host specificities.</title>
        <authorList>
            <person name="Martinu J."/>
            <person name="Tarabai H."/>
            <person name="Stefka J."/>
            <person name="Hypsa V."/>
        </authorList>
    </citation>
    <scope>NUCLEOTIDE SEQUENCE [LARGE SCALE GENOMIC DNA]</scope>
    <source>
        <strain evidence="9">98ZLc_SE</strain>
        <strain evidence="10">HR10_N</strain>
    </source>
</reference>
<name>A0AAN8Q2A4_POLSC</name>
<evidence type="ECO:0000256" key="2">
    <source>
        <dbReference type="ARBA" id="ARBA00005241"/>
    </source>
</evidence>
<keyword evidence="4 7" id="KW-1133">Transmembrane helix</keyword>
<feature type="transmembrane region" description="Helical" evidence="7">
    <location>
        <begin position="16"/>
        <end position="36"/>
    </location>
</feature>
<dbReference type="PANTHER" id="PTHR16172:SF27">
    <property type="entry name" value="FI19426P1"/>
    <property type="match status" value="1"/>
</dbReference>
<accession>A0AAN8Q2A4</accession>
<keyword evidence="3 7" id="KW-0812">Transmembrane</keyword>
<evidence type="ECO:0000256" key="6">
    <source>
        <dbReference type="SAM" id="MobiDB-lite"/>
    </source>
</evidence>
<evidence type="ECO:0000256" key="3">
    <source>
        <dbReference type="ARBA" id="ARBA00022692"/>
    </source>
</evidence>
<feature type="domain" description="Major facilitator superfamily associated" evidence="8">
    <location>
        <begin position="14"/>
        <end position="621"/>
    </location>
</feature>
<dbReference type="AlphaFoldDB" id="A0AAN8Q2A4"/>
<comment type="caution">
    <text evidence="10">The sequence shown here is derived from an EMBL/GenBank/DDBJ whole genome shotgun (WGS) entry which is preliminary data.</text>
</comment>
<dbReference type="Pfam" id="PF12832">
    <property type="entry name" value="MFS_1_like"/>
    <property type="match status" value="1"/>
</dbReference>
<feature type="transmembrane region" description="Helical" evidence="7">
    <location>
        <begin position="48"/>
        <end position="71"/>
    </location>
</feature>
<feature type="compositionally biased region" description="Low complexity" evidence="6">
    <location>
        <begin position="192"/>
        <end position="202"/>
    </location>
</feature>
<feature type="transmembrane region" description="Helical" evidence="7">
    <location>
        <begin position="564"/>
        <end position="588"/>
    </location>
</feature>
<evidence type="ECO:0000256" key="7">
    <source>
        <dbReference type="SAM" id="Phobius"/>
    </source>
</evidence>
<dbReference type="Proteomes" id="UP001372834">
    <property type="component" value="Unassembled WGS sequence"/>
</dbReference>
<feature type="transmembrane region" description="Helical" evidence="7">
    <location>
        <begin position="510"/>
        <end position="528"/>
    </location>
</feature>